<dbReference type="Proteomes" id="UP001239111">
    <property type="component" value="Chromosome 1"/>
</dbReference>
<reference evidence="1" key="1">
    <citation type="submission" date="2023-04" db="EMBL/GenBank/DDBJ databases">
        <title>A chromosome-level genome assembly of the parasitoid wasp Eretmocerus hayati.</title>
        <authorList>
            <person name="Zhong Y."/>
            <person name="Liu S."/>
            <person name="Liu Y."/>
        </authorList>
    </citation>
    <scope>NUCLEOTIDE SEQUENCE</scope>
    <source>
        <strain evidence="1">ZJU_SS_LIU_2023</strain>
    </source>
</reference>
<gene>
    <name evidence="1" type="ORF">QAD02_020796</name>
</gene>
<evidence type="ECO:0000313" key="1">
    <source>
        <dbReference type="EMBL" id="KAJ8685003.1"/>
    </source>
</evidence>
<comment type="caution">
    <text evidence="1">The sequence shown here is derived from an EMBL/GenBank/DDBJ whole genome shotgun (WGS) entry which is preliminary data.</text>
</comment>
<organism evidence="1 2">
    <name type="scientific">Eretmocerus hayati</name>
    <dbReference type="NCBI Taxonomy" id="131215"/>
    <lineage>
        <taxon>Eukaryota</taxon>
        <taxon>Metazoa</taxon>
        <taxon>Ecdysozoa</taxon>
        <taxon>Arthropoda</taxon>
        <taxon>Hexapoda</taxon>
        <taxon>Insecta</taxon>
        <taxon>Pterygota</taxon>
        <taxon>Neoptera</taxon>
        <taxon>Endopterygota</taxon>
        <taxon>Hymenoptera</taxon>
        <taxon>Apocrita</taxon>
        <taxon>Proctotrupomorpha</taxon>
        <taxon>Chalcidoidea</taxon>
        <taxon>Aphelinidae</taxon>
        <taxon>Aphelininae</taxon>
        <taxon>Eretmocerus</taxon>
    </lineage>
</organism>
<name>A0ACC2PPR3_9HYME</name>
<evidence type="ECO:0000313" key="2">
    <source>
        <dbReference type="Proteomes" id="UP001239111"/>
    </source>
</evidence>
<protein>
    <submittedName>
        <fullName evidence="1">Uncharacterized protein</fullName>
    </submittedName>
</protein>
<sequence>MKQLHEALQTEDAKRALLILEDPEGIAPSVRFETFTVWVNGEPYIGFYDKIWVGKLQGGDVLQIDCTFASRMKIDGLRQLLTVMVRTFDKAFAAVWVNMPTKLEIAYKPVLHEIKRILNIKPRQILVDFELAEQNALKEVFPDATITSCFFHWTQAIWTNALKRKVAYPGMSKEEPEKFEFIRMIMALALLPEEFIVPTYKIIKERAKEKFGNFFADFCKEYIEGYWINQRKPKTFSVYGQLLKTNNDQESYHRILNGRFRHVRPAVKNFHNRMLRYAQLQYIVLDGLKEGLTSQPRNPVSAFNEKLLLENWKKIPQALSPIDFVTKMANEMKRFVKFIEEDVDPENVNDEDEAAEAEKNKETEKNPESPGNVSDDDIVEADICESSMTDEELSKMIHTLDQDVMNSRGEEPDQAKQQDEPEKSGNGPTNEGIISVSEPSPGKLSDGSNLLTPKKPRKSRKRVRGTSSQTEKHSNTFESTIEEALSISKSVISKELAISRKRACPAPVHAQTYVWLQKILNTRYSSIRFTSRP</sequence>
<dbReference type="EMBL" id="CM056741">
    <property type="protein sequence ID" value="KAJ8685003.1"/>
    <property type="molecule type" value="Genomic_DNA"/>
</dbReference>
<proteinExistence type="predicted"/>
<keyword evidence="2" id="KW-1185">Reference proteome</keyword>
<accession>A0ACC2PPR3</accession>